<organism evidence="1 2">
    <name type="scientific">Fermentimicrarchaeum limneticum</name>
    <dbReference type="NCBI Taxonomy" id="2795018"/>
    <lineage>
        <taxon>Archaea</taxon>
        <taxon>Candidatus Micrarchaeota</taxon>
        <taxon>Candidatus Fermentimicrarchaeales</taxon>
        <taxon>Candidatus Fermentimicrarchaeaceae</taxon>
        <taxon>Candidatus Fermentimicrarchaeum</taxon>
    </lineage>
</organism>
<name>A0A7D6BNM2_FERL1</name>
<dbReference type="EMBL" id="CP058998">
    <property type="protein sequence ID" value="QLJ52682.1"/>
    <property type="molecule type" value="Genomic_DNA"/>
</dbReference>
<protein>
    <submittedName>
        <fullName evidence="1">Uncharacterized protein</fullName>
    </submittedName>
</protein>
<gene>
    <name evidence="1" type="ORF">Sv326_0507</name>
</gene>
<accession>A0A7D6BNM2</accession>
<reference evidence="2" key="1">
    <citation type="submission" date="2020-07" db="EMBL/GenBank/DDBJ databases">
        <title>Metabolic diversity and evolutionary history of the archaeal phylum ###Micrarchaeota### uncovered from a freshwater lake metagenome.</title>
        <authorList>
            <person name="Kadnikov V.V."/>
            <person name="Savvichev A.S."/>
            <person name="Mardanov A.V."/>
            <person name="Beletsky A.V."/>
            <person name="Chupakov A.V."/>
            <person name="Kokryatskaya N.M."/>
            <person name="Pimenov N.V."/>
            <person name="Ravin N.V."/>
        </authorList>
    </citation>
    <scope>NUCLEOTIDE SEQUENCE [LARGE SCALE GENOMIC DNA]</scope>
</reference>
<dbReference type="KEGG" id="flt:Sv326_0507"/>
<evidence type="ECO:0000313" key="2">
    <source>
        <dbReference type="Proteomes" id="UP000510821"/>
    </source>
</evidence>
<evidence type="ECO:0000313" key="1">
    <source>
        <dbReference type="EMBL" id="QLJ52682.1"/>
    </source>
</evidence>
<sequence length="162" mass="18995">MKINQEQVNEERVLREWHPSEKRRMIDSGYDPSKFEDFLECRSPLIKWMRGGEYYEVTVDKNDFEQKGIIRVINNDAFWIRISPDRSVPTAADSTEVENFQVSTDAPIGILIAISKQGPYTLMDGNHRAVVIYRRMRETCEVLTVPMYLCILPNNSRMCPWF</sequence>
<dbReference type="AlphaFoldDB" id="A0A7D6BNM2"/>
<proteinExistence type="predicted"/>
<dbReference type="Proteomes" id="UP000510821">
    <property type="component" value="Chromosome"/>
</dbReference>